<dbReference type="AlphaFoldDB" id="A0A4Q9DP18"/>
<dbReference type="Pfam" id="PF00528">
    <property type="entry name" value="BPD_transp_1"/>
    <property type="match status" value="1"/>
</dbReference>
<evidence type="ECO:0000256" key="7">
    <source>
        <dbReference type="RuleBase" id="RU363032"/>
    </source>
</evidence>
<dbReference type="OrthoDB" id="9810086at2"/>
<keyword evidence="5 7" id="KW-1133">Transmembrane helix</keyword>
<feature type="transmembrane region" description="Helical" evidence="7">
    <location>
        <begin position="111"/>
        <end position="131"/>
    </location>
</feature>
<feature type="transmembrane region" description="Helical" evidence="7">
    <location>
        <begin position="75"/>
        <end position="99"/>
    </location>
</feature>
<comment type="caution">
    <text evidence="9">The sequence shown here is derived from an EMBL/GenBank/DDBJ whole genome shotgun (WGS) entry which is preliminary data.</text>
</comment>
<protein>
    <submittedName>
        <fullName evidence="9">Carbohydrate ABC transporter permease</fullName>
    </submittedName>
</protein>
<proteinExistence type="inferred from homology"/>
<keyword evidence="6 7" id="KW-0472">Membrane</keyword>
<dbReference type="CDD" id="cd06261">
    <property type="entry name" value="TM_PBP2"/>
    <property type="match status" value="1"/>
</dbReference>
<dbReference type="PROSITE" id="PS50928">
    <property type="entry name" value="ABC_TM1"/>
    <property type="match status" value="1"/>
</dbReference>
<feature type="transmembrane region" description="Helical" evidence="7">
    <location>
        <begin position="12"/>
        <end position="37"/>
    </location>
</feature>
<keyword evidence="4 7" id="KW-0812">Transmembrane</keyword>
<comment type="similarity">
    <text evidence="7">Belongs to the binding-protein-dependent transport system permease family.</text>
</comment>
<feature type="transmembrane region" description="Helical" evidence="7">
    <location>
        <begin position="254"/>
        <end position="274"/>
    </location>
</feature>
<dbReference type="Proteomes" id="UP000293142">
    <property type="component" value="Unassembled WGS sequence"/>
</dbReference>
<feature type="transmembrane region" description="Helical" evidence="7">
    <location>
        <begin position="184"/>
        <end position="207"/>
    </location>
</feature>
<dbReference type="PANTHER" id="PTHR43744">
    <property type="entry name" value="ABC TRANSPORTER PERMEASE PROTEIN MG189-RELATED-RELATED"/>
    <property type="match status" value="1"/>
</dbReference>
<dbReference type="RefSeq" id="WP_131016236.1">
    <property type="nucleotide sequence ID" value="NZ_SIRE01000019.1"/>
</dbReference>
<keyword evidence="2 7" id="KW-0813">Transport</keyword>
<dbReference type="InterPro" id="IPR035906">
    <property type="entry name" value="MetI-like_sf"/>
</dbReference>
<dbReference type="Gene3D" id="1.10.3720.10">
    <property type="entry name" value="MetI-like"/>
    <property type="match status" value="1"/>
</dbReference>
<dbReference type="GO" id="GO:0055085">
    <property type="term" value="P:transmembrane transport"/>
    <property type="evidence" value="ECO:0007669"/>
    <property type="project" value="InterPro"/>
</dbReference>
<comment type="subcellular location">
    <subcellularLocation>
        <location evidence="1 7">Cell membrane</location>
        <topology evidence="1 7">Multi-pass membrane protein</topology>
    </subcellularLocation>
</comment>
<feature type="domain" description="ABC transmembrane type-1" evidence="8">
    <location>
        <begin position="76"/>
        <end position="274"/>
    </location>
</feature>
<keyword evidence="10" id="KW-1185">Reference proteome</keyword>
<evidence type="ECO:0000256" key="1">
    <source>
        <dbReference type="ARBA" id="ARBA00004651"/>
    </source>
</evidence>
<dbReference type="InterPro" id="IPR000515">
    <property type="entry name" value="MetI-like"/>
</dbReference>
<name>A0A4Q9DP18_9BACL</name>
<keyword evidence="3" id="KW-1003">Cell membrane</keyword>
<gene>
    <name evidence="9" type="ORF">EYB31_25380</name>
</gene>
<dbReference type="PANTHER" id="PTHR43744:SF9">
    <property type="entry name" value="POLYGALACTURONAN_RHAMNOGALACTURONAN TRANSPORT SYSTEM PERMEASE PROTEIN YTCP"/>
    <property type="match status" value="1"/>
</dbReference>
<evidence type="ECO:0000256" key="2">
    <source>
        <dbReference type="ARBA" id="ARBA00022448"/>
    </source>
</evidence>
<dbReference type="GO" id="GO:0005886">
    <property type="term" value="C:plasma membrane"/>
    <property type="evidence" value="ECO:0007669"/>
    <property type="project" value="UniProtKB-SubCell"/>
</dbReference>
<evidence type="ECO:0000256" key="6">
    <source>
        <dbReference type="ARBA" id="ARBA00023136"/>
    </source>
</evidence>
<dbReference type="SUPFAM" id="SSF161098">
    <property type="entry name" value="MetI-like"/>
    <property type="match status" value="1"/>
</dbReference>
<evidence type="ECO:0000256" key="4">
    <source>
        <dbReference type="ARBA" id="ARBA00022692"/>
    </source>
</evidence>
<sequence>MNTFDSRGKDPLFISILYGVLLIALLCILAPFIYVVASSFATEHEFVSRGFFLIPKEWTAEAYGYLLSNRNFTQAFGNAVTITVVGTAINITLTSLMAYGLSKSWLKGRRVLNFLVLFTMIFAGGMIPTYLVVKELGLINSYWALYLNTAIAPFNLIVMRSFFQSIPSELEEAARIDGCSEWRLLWRIVLPLSMPSIATFTLFYAVFNWNTYFFAILFLNDSADWPLQVYLRQMLMENSTAMETDSGGFRYTPAVKMAAVIITALPLLVVYPFLQKYFNKGMMLGSVKG</sequence>
<reference evidence="9 10" key="1">
    <citation type="submission" date="2019-02" db="EMBL/GenBank/DDBJ databases">
        <title>Paenibacillus sp. nov., isolated from surface-sterilized tissue of Thalictrum simplex L.</title>
        <authorList>
            <person name="Tuo L."/>
        </authorList>
    </citation>
    <scope>NUCLEOTIDE SEQUENCE [LARGE SCALE GENOMIC DNA]</scope>
    <source>
        <strain evidence="9 10">N2SHLJ1</strain>
    </source>
</reference>
<organism evidence="9 10">
    <name type="scientific">Paenibacillus thalictri</name>
    <dbReference type="NCBI Taxonomy" id="2527873"/>
    <lineage>
        <taxon>Bacteria</taxon>
        <taxon>Bacillati</taxon>
        <taxon>Bacillota</taxon>
        <taxon>Bacilli</taxon>
        <taxon>Bacillales</taxon>
        <taxon>Paenibacillaceae</taxon>
        <taxon>Paenibacillus</taxon>
    </lineage>
</organism>
<accession>A0A4Q9DP18</accession>
<evidence type="ECO:0000259" key="8">
    <source>
        <dbReference type="PROSITE" id="PS50928"/>
    </source>
</evidence>
<feature type="transmembrane region" description="Helical" evidence="7">
    <location>
        <begin position="143"/>
        <end position="163"/>
    </location>
</feature>
<dbReference type="EMBL" id="SIRE01000019">
    <property type="protein sequence ID" value="TBL74651.1"/>
    <property type="molecule type" value="Genomic_DNA"/>
</dbReference>
<evidence type="ECO:0000313" key="9">
    <source>
        <dbReference type="EMBL" id="TBL74651.1"/>
    </source>
</evidence>
<evidence type="ECO:0000256" key="3">
    <source>
        <dbReference type="ARBA" id="ARBA00022475"/>
    </source>
</evidence>
<evidence type="ECO:0000313" key="10">
    <source>
        <dbReference type="Proteomes" id="UP000293142"/>
    </source>
</evidence>
<evidence type="ECO:0000256" key="5">
    <source>
        <dbReference type="ARBA" id="ARBA00022989"/>
    </source>
</evidence>